<proteinExistence type="predicted"/>
<dbReference type="SUPFAM" id="SSF53850">
    <property type="entry name" value="Periplasmic binding protein-like II"/>
    <property type="match status" value="1"/>
</dbReference>
<sequence>MATLNRIVRFLCVGIVMLMAPVCAVAGEIASYGAADDPPVSMMISIAPTTVDAMGAPRPALGRWLAHVAEEARIHMVLRPLTNDQRLDEVMRQPDGCSLGYARLPAREKDVHWLMEVKRDRMVFVGRQDDLFGGNLSDFLRLADGKLGAPSGIYRTVLENRNIRHIAVDDQRQLAHMVVDGTLRFGLLIGGSMNTPEIKALPLRIVAELPELGFWFACSQAMPLPVVTRIAETLKTKASQQLHREALSHLLPGIAASL</sequence>
<dbReference type="OrthoDB" id="7353012at2"/>
<organism evidence="1 2">
    <name type="scientific">Niveispirillum cyanobacteriorum</name>
    <dbReference type="NCBI Taxonomy" id="1612173"/>
    <lineage>
        <taxon>Bacteria</taxon>
        <taxon>Pseudomonadati</taxon>
        <taxon>Pseudomonadota</taxon>
        <taxon>Alphaproteobacteria</taxon>
        <taxon>Rhodospirillales</taxon>
        <taxon>Azospirillaceae</taxon>
        <taxon>Niveispirillum</taxon>
    </lineage>
</organism>
<evidence type="ECO:0000313" key="1">
    <source>
        <dbReference type="EMBL" id="AUN29296.1"/>
    </source>
</evidence>
<name>A0A2K9N9R2_9PROT</name>
<gene>
    <name evidence="1" type="ORF">C0V82_02840</name>
</gene>
<dbReference type="KEGG" id="ncb:C0V82_02840"/>
<dbReference type="EMBL" id="CP025611">
    <property type="protein sequence ID" value="AUN29296.1"/>
    <property type="molecule type" value="Genomic_DNA"/>
</dbReference>
<keyword evidence="2" id="KW-1185">Reference proteome</keyword>
<evidence type="ECO:0000313" key="2">
    <source>
        <dbReference type="Proteomes" id="UP000234752"/>
    </source>
</evidence>
<protein>
    <submittedName>
        <fullName evidence="1">Uncharacterized protein</fullName>
    </submittedName>
</protein>
<dbReference type="AlphaFoldDB" id="A0A2K9N9R2"/>
<reference evidence="1 2" key="1">
    <citation type="submission" date="2017-12" db="EMBL/GenBank/DDBJ databases">
        <title>Genomes of bacteria within cyanobacterial aggregates.</title>
        <authorList>
            <person name="Cai H."/>
        </authorList>
    </citation>
    <scope>NUCLEOTIDE SEQUENCE [LARGE SCALE GENOMIC DNA]</scope>
    <source>
        <strain evidence="1 2">TH16</strain>
    </source>
</reference>
<accession>A0A2K9N9R2</accession>
<dbReference type="RefSeq" id="WP_102111035.1">
    <property type="nucleotide sequence ID" value="NZ_BMGN01000004.1"/>
</dbReference>
<dbReference type="Proteomes" id="UP000234752">
    <property type="component" value="Chromosome eg_1"/>
</dbReference>